<evidence type="ECO:0000313" key="1">
    <source>
        <dbReference type="EMBL" id="KAK7385277.1"/>
    </source>
</evidence>
<organism evidence="1 2">
    <name type="scientific">Psophocarpus tetragonolobus</name>
    <name type="common">Winged bean</name>
    <name type="synonym">Dolichos tetragonolobus</name>
    <dbReference type="NCBI Taxonomy" id="3891"/>
    <lineage>
        <taxon>Eukaryota</taxon>
        <taxon>Viridiplantae</taxon>
        <taxon>Streptophyta</taxon>
        <taxon>Embryophyta</taxon>
        <taxon>Tracheophyta</taxon>
        <taxon>Spermatophyta</taxon>
        <taxon>Magnoliopsida</taxon>
        <taxon>eudicotyledons</taxon>
        <taxon>Gunneridae</taxon>
        <taxon>Pentapetalae</taxon>
        <taxon>rosids</taxon>
        <taxon>fabids</taxon>
        <taxon>Fabales</taxon>
        <taxon>Fabaceae</taxon>
        <taxon>Papilionoideae</taxon>
        <taxon>50 kb inversion clade</taxon>
        <taxon>NPAAA clade</taxon>
        <taxon>indigoferoid/millettioid clade</taxon>
        <taxon>Phaseoleae</taxon>
        <taxon>Psophocarpus</taxon>
    </lineage>
</organism>
<proteinExistence type="predicted"/>
<dbReference type="Proteomes" id="UP001386955">
    <property type="component" value="Unassembled WGS sequence"/>
</dbReference>
<comment type="caution">
    <text evidence="1">The sequence shown here is derived from an EMBL/GenBank/DDBJ whole genome shotgun (WGS) entry which is preliminary data.</text>
</comment>
<dbReference type="EMBL" id="JAYMYS010000008">
    <property type="protein sequence ID" value="KAK7385277.1"/>
    <property type="molecule type" value="Genomic_DNA"/>
</dbReference>
<sequence length="117" mass="12334">MKWGGGVTSCYKLPFVLSRKTCHIHASSLSRTGKLCSSLGSSLREGGGGRGEVKLKFTGAITYGANWDMKDLRLAHVSLDCTEVDIGFCDSGLETEIDCDGLSLSWAGLGTENGPCG</sequence>
<accession>A0AAN9RXT6</accession>
<protein>
    <submittedName>
        <fullName evidence="1">Uncharacterized protein</fullName>
    </submittedName>
</protein>
<reference evidence="1 2" key="1">
    <citation type="submission" date="2024-01" db="EMBL/GenBank/DDBJ databases">
        <title>The genomes of 5 underutilized Papilionoideae crops provide insights into root nodulation and disease resistanc.</title>
        <authorList>
            <person name="Jiang F."/>
        </authorList>
    </citation>
    <scope>NUCLEOTIDE SEQUENCE [LARGE SCALE GENOMIC DNA]</scope>
    <source>
        <strain evidence="1">DUOXIRENSHENG_FW03</strain>
        <tissue evidence="1">Leaves</tissue>
    </source>
</reference>
<keyword evidence="2" id="KW-1185">Reference proteome</keyword>
<gene>
    <name evidence="1" type="ORF">VNO78_30992</name>
</gene>
<dbReference type="AlphaFoldDB" id="A0AAN9RXT6"/>
<evidence type="ECO:0000313" key="2">
    <source>
        <dbReference type="Proteomes" id="UP001386955"/>
    </source>
</evidence>
<name>A0AAN9RXT6_PSOTE</name>